<dbReference type="InterPro" id="IPR000182">
    <property type="entry name" value="GNAT_dom"/>
</dbReference>
<dbReference type="Gene3D" id="3.40.630.30">
    <property type="match status" value="1"/>
</dbReference>
<evidence type="ECO:0000313" key="3">
    <source>
        <dbReference type="Proteomes" id="UP000199334"/>
    </source>
</evidence>
<dbReference type="GO" id="GO:0016747">
    <property type="term" value="F:acyltransferase activity, transferring groups other than amino-acyl groups"/>
    <property type="evidence" value="ECO:0007669"/>
    <property type="project" value="InterPro"/>
</dbReference>
<name>A0A1H0CMC4_9BACI</name>
<keyword evidence="2" id="KW-0808">Transferase</keyword>
<dbReference type="PROSITE" id="PS51186">
    <property type="entry name" value="GNAT"/>
    <property type="match status" value="1"/>
</dbReference>
<dbReference type="PANTHER" id="PTHR43415:SF3">
    <property type="entry name" value="GNAT-FAMILY ACETYLTRANSFERASE"/>
    <property type="match status" value="1"/>
</dbReference>
<protein>
    <submittedName>
        <fullName evidence="2">Protein N-acetyltransferase, RimJ/RimL family</fullName>
    </submittedName>
</protein>
<accession>A0A1H0CMC4</accession>
<keyword evidence="3" id="KW-1185">Reference proteome</keyword>
<dbReference type="SUPFAM" id="SSF55729">
    <property type="entry name" value="Acyl-CoA N-acyltransferases (Nat)"/>
    <property type="match status" value="1"/>
</dbReference>
<dbReference type="EMBL" id="FNIG01000006">
    <property type="protein sequence ID" value="SDN59036.1"/>
    <property type="molecule type" value="Genomic_DNA"/>
</dbReference>
<organism evidence="2 3">
    <name type="scientific">Tenuibacillus multivorans</name>
    <dbReference type="NCBI Taxonomy" id="237069"/>
    <lineage>
        <taxon>Bacteria</taxon>
        <taxon>Bacillati</taxon>
        <taxon>Bacillota</taxon>
        <taxon>Bacilli</taxon>
        <taxon>Bacillales</taxon>
        <taxon>Bacillaceae</taxon>
        <taxon>Tenuibacillus</taxon>
    </lineage>
</organism>
<dbReference type="OrthoDB" id="9795206at2"/>
<evidence type="ECO:0000259" key="1">
    <source>
        <dbReference type="PROSITE" id="PS51186"/>
    </source>
</evidence>
<dbReference type="PANTHER" id="PTHR43415">
    <property type="entry name" value="SPERMIDINE N(1)-ACETYLTRANSFERASE"/>
    <property type="match status" value="1"/>
</dbReference>
<dbReference type="CDD" id="cd04301">
    <property type="entry name" value="NAT_SF"/>
    <property type="match status" value="1"/>
</dbReference>
<proteinExistence type="predicted"/>
<evidence type="ECO:0000313" key="2">
    <source>
        <dbReference type="EMBL" id="SDN59036.1"/>
    </source>
</evidence>
<reference evidence="2 3" key="1">
    <citation type="submission" date="2016-10" db="EMBL/GenBank/DDBJ databases">
        <authorList>
            <person name="de Groot N.N."/>
        </authorList>
    </citation>
    <scope>NUCLEOTIDE SEQUENCE [LARGE SCALE GENOMIC DNA]</scope>
    <source>
        <strain evidence="2 3">CGMCC 1.3442</strain>
    </source>
</reference>
<sequence length="177" mass="20913">MFIGDQVKLRKMNEDDVELYHRWRNDMDVMTSTNGFLDVHSLSDTKEFVENVLLGSQSSKCYIIADRKTEKPIGITSLVHIDYKNRNAECIIDMGEKNYWGQGYGSDAMKLILHYAFYEMNLHRLYLKVFSFNKKAIHLYNKLGFQIEGTSREELYRNGDWHDVIHMGILQNEYRNK</sequence>
<dbReference type="InterPro" id="IPR016181">
    <property type="entry name" value="Acyl_CoA_acyltransferase"/>
</dbReference>
<dbReference type="AlphaFoldDB" id="A0A1H0CMC4"/>
<dbReference type="Proteomes" id="UP000199334">
    <property type="component" value="Unassembled WGS sequence"/>
</dbReference>
<dbReference type="Pfam" id="PF13302">
    <property type="entry name" value="Acetyltransf_3"/>
    <property type="match status" value="1"/>
</dbReference>
<dbReference type="STRING" id="237069.SAMN05216498_2595"/>
<feature type="domain" description="N-acetyltransferase" evidence="1">
    <location>
        <begin position="7"/>
        <end position="172"/>
    </location>
</feature>
<gene>
    <name evidence="2" type="ORF">SAMN05216498_2595</name>
</gene>
<dbReference type="RefSeq" id="WP_093857009.1">
    <property type="nucleotide sequence ID" value="NZ_BJVZ01000002.1"/>
</dbReference>